<feature type="transmembrane region" description="Helical" evidence="1">
    <location>
        <begin position="25"/>
        <end position="45"/>
    </location>
</feature>
<evidence type="ECO:0000313" key="3">
    <source>
        <dbReference type="EMBL" id="GIF78654.1"/>
    </source>
</evidence>
<proteinExistence type="predicted"/>
<feature type="transmembrane region" description="Helical" evidence="1">
    <location>
        <begin position="57"/>
        <end position="76"/>
    </location>
</feature>
<dbReference type="GO" id="GO:0003824">
    <property type="term" value="F:catalytic activity"/>
    <property type="evidence" value="ECO:0007669"/>
    <property type="project" value="InterPro"/>
</dbReference>
<evidence type="ECO:0000259" key="2">
    <source>
        <dbReference type="Pfam" id="PF03372"/>
    </source>
</evidence>
<reference evidence="3 4" key="1">
    <citation type="submission" date="2021-01" db="EMBL/GenBank/DDBJ databases">
        <title>Whole genome shotgun sequence of Catellatospora bangladeshensis NBRC 107357.</title>
        <authorList>
            <person name="Komaki H."/>
            <person name="Tamura T."/>
        </authorList>
    </citation>
    <scope>NUCLEOTIDE SEQUENCE [LARGE SCALE GENOMIC DNA]</scope>
    <source>
        <strain evidence="3 4">NBRC 107357</strain>
    </source>
</reference>
<dbReference type="Pfam" id="PF03372">
    <property type="entry name" value="Exo_endo_phos"/>
    <property type="match status" value="1"/>
</dbReference>
<comment type="caution">
    <text evidence="3">The sequence shown here is derived from an EMBL/GenBank/DDBJ whole genome shotgun (WGS) entry which is preliminary data.</text>
</comment>
<dbReference type="InterPro" id="IPR036691">
    <property type="entry name" value="Endo/exonu/phosph_ase_sf"/>
</dbReference>
<accession>A0A8J3JK68</accession>
<keyword evidence="1" id="KW-1133">Transmembrane helix</keyword>
<dbReference type="EMBL" id="BONF01000001">
    <property type="protein sequence ID" value="GIF78654.1"/>
    <property type="molecule type" value="Genomic_DNA"/>
</dbReference>
<sequence length="319" mass="33629">MTTIELKKTPGAAPEPARSRPSWRAWLVIAAALLLAVFLAGHRLVPNRHGVGSVLDSIAPLFGLAVPVLAIAALLVRSGKALLAVLLPAVIWLAMFGGALLPPAGGPVELRVVTQNLYAGNPDPATTVRALAAGGPDLIALQEASGGTIEELAEELSETYPHHAIKSTVGLLSKHPITKVTGVDTGLDWTRALRAVVKAPQGDIAVYVVHLGSARINETETRDHTIDMLAKALRADKAERVLVLGDLNTAATDRAIAPLSELLHDAQADAGWGWGFTWPSTLPVMRPDHVLYRGFTATQAGTLRTPGTDHRAVTSGFAF</sequence>
<feature type="domain" description="Endonuclease/exonuclease/phosphatase" evidence="2">
    <location>
        <begin position="114"/>
        <end position="310"/>
    </location>
</feature>
<dbReference type="Proteomes" id="UP000601223">
    <property type="component" value="Unassembled WGS sequence"/>
</dbReference>
<name>A0A8J3JK68_9ACTN</name>
<dbReference type="InterPro" id="IPR005135">
    <property type="entry name" value="Endo/exonuclease/phosphatase"/>
</dbReference>
<evidence type="ECO:0000313" key="4">
    <source>
        <dbReference type="Proteomes" id="UP000601223"/>
    </source>
</evidence>
<gene>
    <name evidence="3" type="ORF">Cba03nite_00030</name>
</gene>
<keyword evidence="1" id="KW-0812">Transmembrane</keyword>
<keyword evidence="4" id="KW-1185">Reference proteome</keyword>
<dbReference type="Gene3D" id="3.60.10.10">
    <property type="entry name" value="Endonuclease/exonuclease/phosphatase"/>
    <property type="match status" value="1"/>
</dbReference>
<feature type="transmembrane region" description="Helical" evidence="1">
    <location>
        <begin position="81"/>
        <end position="101"/>
    </location>
</feature>
<organism evidence="3 4">
    <name type="scientific">Catellatospora bangladeshensis</name>
    <dbReference type="NCBI Taxonomy" id="310355"/>
    <lineage>
        <taxon>Bacteria</taxon>
        <taxon>Bacillati</taxon>
        <taxon>Actinomycetota</taxon>
        <taxon>Actinomycetes</taxon>
        <taxon>Micromonosporales</taxon>
        <taxon>Micromonosporaceae</taxon>
        <taxon>Catellatospora</taxon>
    </lineage>
</organism>
<keyword evidence="1" id="KW-0472">Membrane</keyword>
<dbReference type="RefSeq" id="WP_239125343.1">
    <property type="nucleotide sequence ID" value="NZ_BONF01000001.1"/>
</dbReference>
<dbReference type="AlphaFoldDB" id="A0A8J3JK68"/>
<dbReference type="SUPFAM" id="SSF56219">
    <property type="entry name" value="DNase I-like"/>
    <property type="match status" value="1"/>
</dbReference>
<evidence type="ECO:0000256" key="1">
    <source>
        <dbReference type="SAM" id="Phobius"/>
    </source>
</evidence>
<protein>
    <submittedName>
        <fullName evidence="3">Teicoplanin resistance protein VanJ</fullName>
    </submittedName>
</protein>